<dbReference type="PANTHER" id="PTHR47773">
    <property type="entry name" value="SI:DKEY-9I5.2-RELATED"/>
    <property type="match status" value="1"/>
</dbReference>
<organism evidence="2 3">
    <name type="scientific">Collichthys lucidus</name>
    <name type="common">Big head croaker</name>
    <name type="synonym">Sciaena lucida</name>
    <dbReference type="NCBI Taxonomy" id="240159"/>
    <lineage>
        <taxon>Eukaryota</taxon>
        <taxon>Metazoa</taxon>
        <taxon>Chordata</taxon>
        <taxon>Craniata</taxon>
        <taxon>Vertebrata</taxon>
        <taxon>Euteleostomi</taxon>
        <taxon>Actinopterygii</taxon>
        <taxon>Neopterygii</taxon>
        <taxon>Teleostei</taxon>
        <taxon>Neoteleostei</taxon>
        <taxon>Acanthomorphata</taxon>
        <taxon>Eupercaria</taxon>
        <taxon>Sciaenidae</taxon>
        <taxon>Collichthys</taxon>
    </lineage>
</organism>
<dbReference type="STRING" id="240159.A0A4U5TVJ4"/>
<keyword evidence="3" id="KW-1185">Reference proteome</keyword>
<name>A0A4U5TVJ4_COLLU</name>
<protein>
    <submittedName>
        <fullName evidence="2">Uncharacterized protein</fullName>
    </submittedName>
</protein>
<feature type="region of interest" description="Disordered" evidence="1">
    <location>
        <begin position="64"/>
        <end position="87"/>
    </location>
</feature>
<proteinExistence type="predicted"/>
<dbReference type="Proteomes" id="UP000298787">
    <property type="component" value="Unassembled WGS sequence"/>
</dbReference>
<reference evidence="2 3" key="1">
    <citation type="submission" date="2019-01" db="EMBL/GenBank/DDBJ databases">
        <title>Genome Assembly of Collichthys lucidus.</title>
        <authorList>
            <person name="Cai M."/>
            <person name="Xiao S."/>
        </authorList>
    </citation>
    <scope>NUCLEOTIDE SEQUENCE [LARGE SCALE GENOMIC DNA]</scope>
    <source>
        <strain evidence="2">JT15FE1705JMU</strain>
        <tissue evidence="2">Muscle</tissue>
    </source>
</reference>
<evidence type="ECO:0000256" key="1">
    <source>
        <dbReference type="SAM" id="MobiDB-lite"/>
    </source>
</evidence>
<dbReference type="AlphaFoldDB" id="A0A4U5TVJ4"/>
<evidence type="ECO:0000313" key="3">
    <source>
        <dbReference type="Proteomes" id="UP000298787"/>
    </source>
</evidence>
<evidence type="ECO:0000313" key="2">
    <source>
        <dbReference type="EMBL" id="TKS65188.1"/>
    </source>
</evidence>
<feature type="region of interest" description="Disordered" evidence="1">
    <location>
        <begin position="1"/>
        <end position="34"/>
    </location>
</feature>
<gene>
    <name evidence="2" type="ORF">D9C73_028070</name>
</gene>
<accession>A0A4U5TVJ4</accession>
<dbReference type="EMBL" id="ML240514">
    <property type="protein sequence ID" value="TKS65188.1"/>
    <property type="molecule type" value="Genomic_DNA"/>
</dbReference>
<dbReference type="PANTHER" id="PTHR47773:SF1">
    <property type="entry name" value="C2H2-TYPE DOMAIN-CONTAINING PROTEIN"/>
    <property type="match status" value="1"/>
</dbReference>
<sequence>MEDDEELEKAMQSISPAKELQSLVPPRPTVKKSVPLPPELQFLAKELAIPQQTEGTVSAPVGSYACGATPAEKPAPETPETPETPDIGSSVFGAPPVQRQDHDDMPDIANMVPAFLTYKKAICKSVLHELRRTGKSPSDMAKQVNELMHLKYEQAHLSYLHSIQNIWDAEAGAYGQKTLGHLVRKDVMPQSFGSYADADGWCGVSVSAHYLTDCLIDEYQRQQSSITSLMQGTFGQVLRSDHTRKVARKVTLSSGTMSSYAVMNENWMISSWVMVQSEAEKSLEPMYQGLAKRYSDAGVEKANYHWVDRDCCAAFRIPDLHHGEHLNWDAWKTTDSIVAEATAGTLENTCASRTQYNANIVVKLDLFHCMRRFTRECTSEHHSLFSTFCQLLSAAFSVVDQGDLQKLKDAYQFCRIQPPNPTKQHIREHCRTRIPLPTELVDRVEKVLHHFHLTTDPNDVPLFKPSMLKTWRIQRVHILRGCLSDPVVTEGILYRYGGTLQLNHVSGEGAKVPIWIPVRGTSQQEGYHFHQAQWITGTQVSCELFQAQGMTGVARWNYQRLLDLKQPDVILPPVFDPLLITELNSASKKVTGKEKYPALHISDRDTGERTHCYPLHPSSPNPLHYNRCCLKEALDLQLKCISQMFHPYHSAPLQEVPALDQLRLVDECLSWTTSAGHQQ</sequence>